<dbReference type="AlphaFoldDB" id="A0A939QT92"/>
<comment type="caution">
    <text evidence="2">The sequence shown here is derived from an EMBL/GenBank/DDBJ whole genome shotgun (WGS) entry which is preliminary data.</text>
</comment>
<dbReference type="Proteomes" id="UP000680132">
    <property type="component" value="Unassembled WGS sequence"/>
</dbReference>
<protein>
    <recommendedName>
        <fullName evidence="1">PH domain-containing protein</fullName>
    </recommendedName>
</protein>
<keyword evidence="3" id="KW-1185">Reference proteome</keyword>
<dbReference type="RefSeq" id="WP_208504114.1">
    <property type="nucleotide sequence ID" value="NZ_JAGFOA010000004.1"/>
</dbReference>
<proteinExistence type="predicted"/>
<evidence type="ECO:0000313" key="3">
    <source>
        <dbReference type="Proteomes" id="UP000680132"/>
    </source>
</evidence>
<dbReference type="EMBL" id="JAGFOA010000004">
    <property type="protein sequence ID" value="MBO3664256.1"/>
    <property type="molecule type" value="Genomic_DNA"/>
</dbReference>
<dbReference type="InterPro" id="IPR057446">
    <property type="entry name" value="PH_bac"/>
</dbReference>
<gene>
    <name evidence="2" type="ORF">J5V96_12140</name>
</gene>
<accession>A0A939QT92</accession>
<evidence type="ECO:0000259" key="1">
    <source>
        <dbReference type="Pfam" id="PF25362"/>
    </source>
</evidence>
<dbReference type="Pfam" id="PF25362">
    <property type="entry name" value="bPH_11"/>
    <property type="match status" value="1"/>
</dbReference>
<feature type="domain" description="PH" evidence="1">
    <location>
        <begin position="45"/>
        <end position="147"/>
    </location>
</feature>
<reference evidence="2" key="1">
    <citation type="submission" date="2021-03" db="EMBL/GenBank/DDBJ databases">
        <title>Microbacterium sp. nov., a novel actinobacterium isolated from cow dung.</title>
        <authorList>
            <person name="Zhang L."/>
        </authorList>
    </citation>
    <scope>NUCLEOTIDE SEQUENCE</scope>
    <source>
        <strain evidence="2">NEAU-LLB</strain>
    </source>
</reference>
<name>A0A939QT92_9MICO</name>
<evidence type="ECO:0000313" key="2">
    <source>
        <dbReference type="EMBL" id="MBO3664256.1"/>
    </source>
</evidence>
<sequence>MTQEIAALLFALLAVVGLALMAWGWRRRARRDAAVVAPVGPVRGAIRASFEGLYVATTRHCEPLERLNVQPLSFRSRVSVSVTDEGVALDLPGAPTVFIASERLRGAGRATWTIDRVVDGDGLVLLAWAPDDDTVCDTYVRLQDADPDALVAEILPLLTSHDSTQMGAQR</sequence>
<organism evidence="2 3">
    <name type="scientific">Microbacterium stercoris</name>
    <dbReference type="NCBI Taxonomy" id="2820289"/>
    <lineage>
        <taxon>Bacteria</taxon>
        <taxon>Bacillati</taxon>
        <taxon>Actinomycetota</taxon>
        <taxon>Actinomycetes</taxon>
        <taxon>Micrococcales</taxon>
        <taxon>Microbacteriaceae</taxon>
        <taxon>Microbacterium</taxon>
    </lineage>
</organism>